<dbReference type="AlphaFoldDB" id="C5FX35"/>
<dbReference type="GeneID" id="9228035"/>
<dbReference type="VEuPathDB" id="FungiDB:MCYG_07694"/>
<feature type="compositionally biased region" description="Basic residues" evidence="1">
    <location>
        <begin position="71"/>
        <end position="80"/>
    </location>
</feature>
<feature type="compositionally biased region" description="Polar residues" evidence="1">
    <location>
        <begin position="54"/>
        <end position="65"/>
    </location>
</feature>
<dbReference type="EMBL" id="DS995707">
    <property type="protein sequence ID" value="EEQ34875.1"/>
    <property type="molecule type" value="Genomic_DNA"/>
</dbReference>
<dbReference type="Proteomes" id="UP000002035">
    <property type="component" value="Unassembled WGS sequence"/>
</dbReference>
<organism evidence="2 3">
    <name type="scientific">Arthroderma otae (strain ATCC MYA-4605 / CBS 113480)</name>
    <name type="common">Microsporum canis</name>
    <dbReference type="NCBI Taxonomy" id="554155"/>
    <lineage>
        <taxon>Eukaryota</taxon>
        <taxon>Fungi</taxon>
        <taxon>Dikarya</taxon>
        <taxon>Ascomycota</taxon>
        <taxon>Pezizomycotina</taxon>
        <taxon>Eurotiomycetes</taxon>
        <taxon>Eurotiomycetidae</taxon>
        <taxon>Onygenales</taxon>
        <taxon>Arthrodermataceae</taxon>
        <taxon>Microsporum</taxon>
    </lineage>
</organism>
<gene>
    <name evidence="2" type="ORF">MCYG_07694</name>
</gene>
<dbReference type="OMA" id="WNAQADA"/>
<keyword evidence="3" id="KW-1185">Reference proteome</keyword>
<sequence>MTKIIWDDSADMKLLYSIIATSVSKVDYAAVAKMLGDQCTINAIKHRLARIKSKMNQANGNASPPSTTPVKPKRGKPSKKRPAEDDEDQENATKKRIGGGSDC</sequence>
<evidence type="ECO:0000313" key="2">
    <source>
        <dbReference type="EMBL" id="EEQ34875.1"/>
    </source>
</evidence>
<accession>C5FX35</accession>
<protein>
    <recommendedName>
        <fullName evidence="4">AT hook motif protein</fullName>
    </recommendedName>
</protein>
<proteinExistence type="predicted"/>
<reference evidence="3" key="1">
    <citation type="journal article" date="2012" name="MBio">
        <title>Comparative genome analysis of Trichophyton rubrum and related dermatophytes reveals candidate genes involved in infection.</title>
        <authorList>
            <person name="Martinez D.A."/>
            <person name="Oliver B.G."/>
            <person name="Graeser Y."/>
            <person name="Goldberg J.M."/>
            <person name="Li W."/>
            <person name="Martinez-Rossi N.M."/>
            <person name="Monod M."/>
            <person name="Shelest E."/>
            <person name="Barton R.C."/>
            <person name="Birch E."/>
            <person name="Brakhage A.A."/>
            <person name="Chen Z."/>
            <person name="Gurr S.J."/>
            <person name="Heiman D."/>
            <person name="Heitman J."/>
            <person name="Kosti I."/>
            <person name="Rossi A."/>
            <person name="Saif S."/>
            <person name="Samalova M."/>
            <person name="Saunders C.W."/>
            <person name="Shea T."/>
            <person name="Summerbell R.C."/>
            <person name="Xu J."/>
            <person name="Young S."/>
            <person name="Zeng Q."/>
            <person name="Birren B.W."/>
            <person name="Cuomo C.A."/>
            <person name="White T.C."/>
        </authorList>
    </citation>
    <scope>NUCLEOTIDE SEQUENCE [LARGE SCALE GENOMIC DNA]</scope>
    <source>
        <strain evidence="3">ATCC MYA-4605 / CBS 113480</strain>
    </source>
</reference>
<evidence type="ECO:0000313" key="3">
    <source>
        <dbReference type="Proteomes" id="UP000002035"/>
    </source>
</evidence>
<feature type="region of interest" description="Disordered" evidence="1">
    <location>
        <begin position="54"/>
        <end position="103"/>
    </location>
</feature>
<dbReference type="OrthoDB" id="4172662at2759"/>
<dbReference type="RefSeq" id="XP_002843911.1">
    <property type="nucleotide sequence ID" value="XM_002843865.1"/>
</dbReference>
<dbReference type="STRING" id="554155.C5FX35"/>
<evidence type="ECO:0000256" key="1">
    <source>
        <dbReference type="SAM" id="MobiDB-lite"/>
    </source>
</evidence>
<name>C5FX35_ARTOC</name>
<dbReference type="HOGENOM" id="CLU_122468_1_0_1"/>
<evidence type="ECO:0008006" key="4">
    <source>
        <dbReference type="Google" id="ProtNLM"/>
    </source>
</evidence>